<evidence type="ECO:0000256" key="5">
    <source>
        <dbReference type="ARBA" id="ARBA00023152"/>
    </source>
</evidence>
<dbReference type="GO" id="GO:0046872">
    <property type="term" value="F:metal ion binding"/>
    <property type="evidence" value="ECO:0007669"/>
    <property type="project" value="UniProtKB-KW"/>
</dbReference>
<keyword evidence="4" id="KW-0460">Magnesium</keyword>
<dbReference type="GO" id="GO:0006096">
    <property type="term" value="P:glycolytic process"/>
    <property type="evidence" value="ECO:0007669"/>
    <property type="project" value="UniProtKB-KW"/>
</dbReference>
<accession>A0A6N7V433</accession>
<keyword evidence="1" id="KW-0808">Transferase</keyword>
<evidence type="ECO:0000256" key="1">
    <source>
        <dbReference type="ARBA" id="ARBA00022679"/>
    </source>
</evidence>
<evidence type="ECO:0000313" key="7">
    <source>
        <dbReference type="Proteomes" id="UP000434409"/>
    </source>
</evidence>
<evidence type="ECO:0000313" key="6">
    <source>
        <dbReference type="EMBL" id="MSR94880.1"/>
    </source>
</evidence>
<keyword evidence="2" id="KW-0479">Metal-binding</keyword>
<dbReference type="AlphaFoldDB" id="A0A6N7V433"/>
<gene>
    <name evidence="6" type="ORF">FYJ34_11810</name>
</gene>
<dbReference type="RefSeq" id="WP_154478947.1">
    <property type="nucleotide sequence ID" value="NZ_VULY01000031.1"/>
</dbReference>
<proteinExistence type="predicted"/>
<comment type="caution">
    <text evidence="6">The sequence shown here is derived from an EMBL/GenBank/DDBJ whole genome shotgun (WGS) entry which is preliminary data.</text>
</comment>
<dbReference type="InterPro" id="IPR029056">
    <property type="entry name" value="Ribokinase-like"/>
</dbReference>
<organism evidence="6 7">
    <name type="scientific">Suipraeoptans intestinalis</name>
    <dbReference type="NCBI Taxonomy" id="2606628"/>
    <lineage>
        <taxon>Bacteria</taxon>
        <taxon>Bacillati</taxon>
        <taxon>Bacillota</taxon>
        <taxon>Clostridia</taxon>
        <taxon>Lachnospirales</taxon>
        <taxon>Lachnospiraceae</taxon>
        <taxon>Suipraeoptans</taxon>
    </lineage>
</organism>
<dbReference type="SUPFAM" id="SSF53613">
    <property type="entry name" value="Ribokinase-like"/>
    <property type="match status" value="1"/>
</dbReference>
<evidence type="ECO:0000256" key="3">
    <source>
        <dbReference type="ARBA" id="ARBA00022777"/>
    </source>
</evidence>
<reference evidence="6 7" key="1">
    <citation type="submission" date="2019-08" db="EMBL/GenBank/DDBJ databases">
        <title>In-depth cultivation of the pig gut microbiome towards novel bacterial diversity and tailored functional studies.</title>
        <authorList>
            <person name="Wylensek D."/>
            <person name="Hitch T.C.A."/>
            <person name="Clavel T."/>
        </authorList>
    </citation>
    <scope>NUCLEOTIDE SEQUENCE [LARGE SCALE GENOMIC DNA]</scope>
    <source>
        <strain evidence="6 7">68-1-5</strain>
    </source>
</reference>
<dbReference type="EMBL" id="VULY01000031">
    <property type="protein sequence ID" value="MSR94880.1"/>
    <property type="molecule type" value="Genomic_DNA"/>
</dbReference>
<dbReference type="GO" id="GO:0016301">
    <property type="term" value="F:kinase activity"/>
    <property type="evidence" value="ECO:0007669"/>
    <property type="project" value="UniProtKB-KW"/>
</dbReference>
<name>A0A6N7V433_9FIRM</name>
<dbReference type="Pfam" id="PF04587">
    <property type="entry name" value="ADP_PFK_GK"/>
    <property type="match status" value="1"/>
</dbReference>
<protein>
    <submittedName>
        <fullName evidence="6">Uncharacterized protein</fullName>
    </submittedName>
</protein>
<keyword evidence="7" id="KW-1185">Reference proteome</keyword>
<dbReference type="GO" id="GO:0016773">
    <property type="term" value="F:phosphotransferase activity, alcohol group as acceptor"/>
    <property type="evidence" value="ECO:0007669"/>
    <property type="project" value="InterPro"/>
</dbReference>
<evidence type="ECO:0000256" key="2">
    <source>
        <dbReference type="ARBA" id="ARBA00022723"/>
    </source>
</evidence>
<evidence type="ECO:0000256" key="4">
    <source>
        <dbReference type="ARBA" id="ARBA00022842"/>
    </source>
</evidence>
<dbReference type="Proteomes" id="UP000434409">
    <property type="component" value="Unassembled WGS sequence"/>
</dbReference>
<dbReference type="InterPro" id="IPR007666">
    <property type="entry name" value="ADP_PFK/GK"/>
</dbReference>
<sequence length="165" mass="18784">MKREIGLGFHTCVDYELVWDTEKIKEKIRSLDIRKKDVQRRTEASDEKQLWGGILYYLEHGVGGEIVPETEELCEKLGESFVYQVTLGGTATRAAIALGRLEVPSILQTSCNNHYVRDLMPGQVQICSDMKEEQKIYPHVVLQCEAGVRIQEGKFVLLHRGKTGY</sequence>
<keyword evidence="3" id="KW-0418">Kinase</keyword>
<keyword evidence="5" id="KW-0324">Glycolysis</keyword>